<dbReference type="Pfam" id="PF13474">
    <property type="entry name" value="SnoaL_3"/>
    <property type="match status" value="1"/>
</dbReference>
<keyword evidence="4" id="KW-1185">Reference proteome</keyword>
<evidence type="ECO:0000313" key="4">
    <source>
        <dbReference type="Proteomes" id="UP000249254"/>
    </source>
</evidence>
<evidence type="ECO:0000256" key="1">
    <source>
        <dbReference type="SAM" id="SignalP"/>
    </source>
</evidence>
<protein>
    <recommendedName>
        <fullName evidence="2">SnoaL-like domain-containing protein</fullName>
    </recommendedName>
</protein>
<accession>A0A328AMS5</accession>
<feature type="domain" description="SnoaL-like" evidence="2">
    <location>
        <begin position="37"/>
        <end position="155"/>
    </location>
</feature>
<proteinExistence type="predicted"/>
<dbReference type="Proteomes" id="UP000249254">
    <property type="component" value="Unassembled WGS sequence"/>
</dbReference>
<dbReference type="OrthoDB" id="7210461at2"/>
<comment type="caution">
    <text evidence="3">The sequence shown here is derived from an EMBL/GenBank/DDBJ whole genome shotgun (WGS) entry which is preliminary data.</text>
</comment>
<evidence type="ECO:0000259" key="2">
    <source>
        <dbReference type="Pfam" id="PF13474"/>
    </source>
</evidence>
<dbReference type="InterPro" id="IPR032710">
    <property type="entry name" value="NTF2-like_dom_sf"/>
</dbReference>
<dbReference type="EMBL" id="QFYQ01000001">
    <property type="protein sequence ID" value="RAK54724.1"/>
    <property type="molecule type" value="Genomic_DNA"/>
</dbReference>
<reference evidence="4" key="1">
    <citation type="submission" date="2018-05" db="EMBL/GenBank/DDBJ databases">
        <authorList>
            <person name="Li X."/>
        </authorList>
    </citation>
    <scope>NUCLEOTIDE SEQUENCE [LARGE SCALE GENOMIC DNA]</scope>
    <source>
        <strain evidence="4">LX32</strain>
    </source>
</reference>
<dbReference type="InterPro" id="IPR037401">
    <property type="entry name" value="SnoaL-like"/>
</dbReference>
<organism evidence="3 4">
    <name type="scientific">Phenylobacterium soli</name>
    <dbReference type="NCBI Taxonomy" id="2170551"/>
    <lineage>
        <taxon>Bacteria</taxon>
        <taxon>Pseudomonadati</taxon>
        <taxon>Pseudomonadota</taxon>
        <taxon>Alphaproteobacteria</taxon>
        <taxon>Caulobacterales</taxon>
        <taxon>Caulobacteraceae</taxon>
        <taxon>Phenylobacterium</taxon>
    </lineage>
</organism>
<dbReference type="RefSeq" id="WP_111528475.1">
    <property type="nucleotide sequence ID" value="NZ_JBHRSG010000004.1"/>
</dbReference>
<keyword evidence="1" id="KW-0732">Signal</keyword>
<dbReference type="AlphaFoldDB" id="A0A328AMS5"/>
<evidence type="ECO:0000313" key="3">
    <source>
        <dbReference type="EMBL" id="RAK54724.1"/>
    </source>
</evidence>
<dbReference type="SUPFAM" id="SSF54427">
    <property type="entry name" value="NTF2-like"/>
    <property type="match status" value="1"/>
</dbReference>
<feature type="signal peptide" evidence="1">
    <location>
        <begin position="1"/>
        <end position="25"/>
    </location>
</feature>
<feature type="chain" id="PRO_5016422610" description="SnoaL-like domain-containing protein" evidence="1">
    <location>
        <begin position="26"/>
        <end position="157"/>
    </location>
</feature>
<dbReference type="Gene3D" id="3.10.450.50">
    <property type="match status" value="1"/>
</dbReference>
<name>A0A328AMS5_9CAUL</name>
<gene>
    <name evidence="3" type="ORF">DJ017_09400</name>
</gene>
<sequence>MGVSNRSLAAGAALLLVGSLAPMLAAPPQRTAERGVRRALIRLNELLSKRDMAILDEFTGNEDTVLVAPVAKDRARGRAQLEVHFREFFARPDTLSFAWREVEVSVHGPVAWLHAEGEAVLHGADGDTRQPYCLTGVLELHGGKWLWRLFHGSLPTA</sequence>